<organism evidence="1 2">
    <name type="scientific">Mycena belliarum</name>
    <dbReference type="NCBI Taxonomy" id="1033014"/>
    <lineage>
        <taxon>Eukaryota</taxon>
        <taxon>Fungi</taxon>
        <taxon>Dikarya</taxon>
        <taxon>Basidiomycota</taxon>
        <taxon>Agaricomycotina</taxon>
        <taxon>Agaricomycetes</taxon>
        <taxon>Agaricomycetidae</taxon>
        <taxon>Agaricales</taxon>
        <taxon>Marasmiineae</taxon>
        <taxon>Mycenaceae</taxon>
        <taxon>Mycena</taxon>
    </lineage>
</organism>
<protein>
    <submittedName>
        <fullName evidence="1">Uncharacterized protein</fullName>
    </submittedName>
</protein>
<sequence length="213" mass="22883">MHQPRPFAGWAGLRLARRRRRGSPHEGAAPGRETVGADVLATHPLDLTRLSRPTSHVQPRLGAMLPPLSTSLAQTACKWERGHVSDVTDAAAPELLMQFGARMQDGLEGPAACADEEAMHHRPTWRASGAGSATELLASHELERKRISGASPVIPSSVSSMPFFTSGLLSGATLHFICVGAIGVQLWQYFAEVSSSQRAAKLLRFMLCVPLSC</sequence>
<comment type="caution">
    <text evidence="1">The sequence shown here is derived from an EMBL/GenBank/DDBJ whole genome shotgun (WGS) entry which is preliminary data.</text>
</comment>
<evidence type="ECO:0000313" key="1">
    <source>
        <dbReference type="EMBL" id="KAJ7093325.1"/>
    </source>
</evidence>
<evidence type="ECO:0000313" key="2">
    <source>
        <dbReference type="Proteomes" id="UP001222325"/>
    </source>
</evidence>
<proteinExistence type="predicted"/>
<accession>A0AAD6U6X8</accession>
<keyword evidence="2" id="KW-1185">Reference proteome</keyword>
<dbReference type="Proteomes" id="UP001222325">
    <property type="component" value="Unassembled WGS sequence"/>
</dbReference>
<reference evidence="1" key="1">
    <citation type="submission" date="2023-03" db="EMBL/GenBank/DDBJ databases">
        <title>Massive genome expansion in bonnet fungi (Mycena s.s.) driven by repeated elements and novel gene families across ecological guilds.</title>
        <authorList>
            <consortium name="Lawrence Berkeley National Laboratory"/>
            <person name="Harder C.B."/>
            <person name="Miyauchi S."/>
            <person name="Viragh M."/>
            <person name="Kuo A."/>
            <person name="Thoen E."/>
            <person name="Andreopoulos B."/>
            <person name="Lu D."/>
            <person name="Skrede I."/>
            <person name="Drula E."/>
            <person name="Henrissat B."/>
            <person name="Morin E."/>
            <person name="Kohler A."/>
            <person name="Barry K."/>
            <person name="LaButti K."/>
            <person name="Morin E."/>
            <person name="Salamov A."/>
            <person name="Lipzen A."/>
            <person name="Mereny Z."/>
            <person name="Hegedus B."/>
            <person name="Baldrian P."/>
            <person name="Stursova M."/>
            <person name="Weitz H."/>
            <person name="Taylor A."/>
            <person name="Grigoriev I.V."/>
            <person name="Nagy L.G."/>
            <person name="Martin F."/>
            <person name="Kauserud H."/>
        </authorList>
    </citation>
    <scope>NUCLEOTIDE SEQUENCE</scope>
    <source>
        <strain evidence="1">CBHHK173m</strain>
    </source>
</reference>
<dbReference type="EMBL" id="JARJCN010000016">
    <property type="protein sequence ID" value="KAJ7093325.1"/>
    <property type="molecule type" value="Genomic_DNA"/>
</dbReference>
<gene>
    <name evidence="1" type="ORF">B0H15DRAFT_947463</name>
</gene>
<name>A0AAD6U6X8_9AGAR</name>
<dbReference type="AlphaFoldDB" id="A0AAD6U6X8"/>